<evidence type="ECO:0000259" key="13">
    <source>
        <dbReference type="PROSITE" id="PS50050"/>
    </source>
</evidence>
<dbReference type="EMBL" id="CP111017">
    <property type="protein sequence ID" value="WAR07582.1"/>
    <property type="molecule type" value="Genomic_DNA"/>
</dbReference>
<feature type="repeat" description="TNFR-Cys" evidence="9">
    <location>
        <begin position="62"/>
        <end position="103"/>
    </location>
</feature>
<feature type="compositionally biased region" description="Low complexity" evidence="10">
    <location>
        <begin position="208"/>
        <end position="220"/>
    </location>
</feature>
<sequence>MFARLALIFWFLHVSIGLNTSCCDSYHLKRQNGELWTCDNCPPGYHFVDDCEFNGGSAKCSPCSNGYYMETRNVFRACRKCKITCPYSTIIDFNCTSTSDLKCGCSYDRYLDKDLCVTKTKCQPGYGESGTTAEGDTKCVRCPEGTISPNNSSEEKCMPDTDDCALMPCMNNGTCTDLVNDFNCTCPGGISGNPESSQEELSEKELLLPDSSGQESSSNGSHKKDDKLEDKDIASQSPGGQDSIRPERGSAVPDYEDGDNRSSSSHRQETSKNDNHIEGPPVQEQSPPSNVSPANASRPPTGTCDNDFQDIRDKANKGKSISKGSNQI</sequence>
<evidence type="ECO:0000256" key="10">
    <source>
        <dbReference type="SAM" id="MobiDB-lite"/>
    </source>
</evidence>
<dbReference type="PROSITE" id="PS01187">
    <property type="entry name" value="EGF_CA"/>
    <property type="match status" value="1"/>
</dbReference>
<keyword evidence="3" id="KW-0053">Apoptosis</keyword>
<protein>
    <submittedName>
        <fullName evidence="14">TR11B-like protein</fullName>
    </submittedName>
</protein>
<reference evidence="14" key="1">
    <citation type="submission" date="2022-11" db="EMBL/GenBank/DDBJ databases">
        <title>Centuries of genome instability and evolution in soft-shell clam transmissible cancer (bioRxiv).</title>
        <authorList>
            <person name="Hart S.F.M."/>
            <person name="Yonemitsu M.A."/>
            <person name="Giersch R.M."/>
            <person name="Beal B.F."/>
            <person name="Arriagada G."/>
            <person name="Davis B.W."/>
            <person name="Ostrander E.A."/>
            <person name="Goff S.P."/>
            <person name="Metzger M.J."/>
        </authorList>
    </citation>
    <scope>NUCLEOTIDE SEQUENCE</scope>
    <source>
        <strain evidence="14">MELC-2E11</strain>
        <tissue evidence="14">Siphon/mantle</tissue>
    </source>
</reference>
<evidence type="ECO:0000256" key="7">
    <source>
        <dbReference type="ARBA" id="ARBA00023180"/>
    </source>
</evidence>
<dbReference type="InterPro" id="IPR001881">
    <property type="entry name" value="EGF-like_Ca-bd_dom"/>
</dbReference>
<dbReference type="InterPro" id="IPR052459">
    <property type="entry name" value="TNFRSF_decoy_receptor"/>
</dbReference>
<dbReference type="CDD" id="cd00054">
    <property type="entry name" value="EGF_CA"/>
    <property type="match status" value="1"/>
</dbReference>
<evidence type="ECO:0000256" key="1">
    <source>
        <dbReference type="ARBA" id="ARBA00004613"/>
    </source>
</evidence>
<keyword evidence="5" id="KW-0677">Repeat</keyword>
<evidence type="ECO:0000256" key="6">
    <source>
        <dbReference type="ARBA" id="ARBA00023157"/>
    </source>
</evidence>
<evidence type="ECO:0000256" key="2">
    <source>
        <dbReference type="ARBA" id="ARBA00022525"/>
    </source>
</evidence>
<feature type="disulfide bond" evidence="9">
    <location>
        <begin position="63"/>
        <end position="78"/>
    </location>
</feature>
<organism evidence="14 15">
    <name type="scientific">Mya arenaria</name>
    <name type="common">Soft-shell clam</name>
    <dbReference type="NCBI Taxonomy" id="6604"/>
    <lineage>
        <taxon>Eukaryota</taxon>
        <taxon>Metazoa</taxon>
        <taxon>Spiralia</taxon>
        <taxon>Lophotrochozoa</taxon>
        <taxon>Mollusca</taxon>
        <taxon>Bivalvia</taxon>
        <taxon>Autobranchia</taxon>
        <taxon>Heteroconchia</taxon>
        <taxon>Euheterodonta</taxon>
        <taxon>Imparidentia</taxon>
        <taxon>Neoheterodontei</taxon>
        <taxon>Myida</taxon>
        <taxon>Myoidea</taxon>
        <taxon>Myidae</taxon>
        <taxon>Mya</taxon>
    </lineage>
</organism>
<dbReference type="InterPro" id="IPR018097">
    <property type="entry name" value="EGF_Ca-bd_CS"/>
</dbReference>
<feature type="domain" description="EGF-like" evidence="12">
    <location>
        <begin position="160"/>
        <end position="195"/>
    </location>
</feature>
<dbReference type="SMART" id="SM00179">
    <property type="entry name" value="EGF_CA"/>
    <property type="match status" value="1"/>
</dbReference>
<keyword evidence="7" id="KW-0325">Glycoprotein</keyword>
<dbReference type="SUPFAM" id="SSF57586">
    <property type="entry name" value="TNF receptor-like"/>
    <property type="match status" value="2"/>
</dbReference>
<dbReference type="Proteomes" id="UP001164746">
    <property type="component" value="Chromosome 6"/>
</dbReference>
<dbReference type="PANTHER" id="PTHR23097">
    <property type="entry name" value="TUMOR NECROSIS FACTOR RECEPTOR SUPERFAMILY MEMBER"/>
    <property type="match status" value="1"/>
</dbReference>
<comment type="subcellular location">
    <subcellularLocation>
        <location evidence="1">Secreted</location>
    </subcellularLocation>
</comment>
<evidence type="ECO:0000256" key="9">
    <source>
        <dbReference type="PROSITE-ProRule" id="PRU00206"/>
    </source>
</evidence>
<dbReference type="PANTHER" id="PTHR23097:SF181">
    <property type="entry name" value="CASPASE-8-LIKE"/>
    <property type="match status" value="1"/>
</dbReference>
<proteinExistence type="predicted"/>
<evidence type="ECO:0000256" key="3">
    <source>
        <dbReference type="ARBA" id="ARBA00022703"/>
    </source>
</evidence>
<evidence type="ECO:0000256" key="5">
    <source>
        <dbReference type="ARBA" id="ARBA00022737"/>
    </source>
</evidence>
<keyword evidence="15" id="KW-1185">Reference proteome</keyword>
<name>A0ABY7EC43_MYAAR</name>
<evidence type="ECO:0000313" key="14">
    <source>
        <dbReference type="EMBL" id="WAR07582.1"/>
    </source>
</evidence>
<keyword evidence="4 11" id="KW-0732">Signal</keyword>
<feature type="chain" id="PRO_5045897601" evidence="11">
    <location>
        <begin position="18"/>
        <end position="328"/>
    </location>
</feature>
<dbReference type="Gene3D" id="2.10.25.10">
    <property type="entry name" value="Laminin"/>
    <property type="match status" value="1"/>
</dbReference>
<feature type="disulfide bond" evidence="9">
    <location>
        <begin position="85"/>
        <end position="103"/>
    </location>
</feature>
<keyword evidence="6 9" id="KW-1015">Disulfide bond</keyword>
<dbReference type="InterPro" id="IPR000742">
    <property type="entry name" value="EGF"/>
</dbReference>
<dbReference type="InterPro" id="IPR000152">
    <property type="entry name" value="EGF-type_Asp/Asn_hydroxyl_site"/>
</dbReference>
<dbReference type="PROSITE" id="PS50050">
    <property type="entry name" value="TNFR_NGFR_2"/>
    <property type="match status" value="1"/>
</dbReference>
<keyword evidence="2" id="KW-0964">Secreted</keyword>
<feature type="domain" description="TNFR-Cys" evidence="13">
    <location>
        <begin position="62"/>
        <end position="103"/>
    </location>
</feature>
<dbReference type="Pfam" id="PF00008">
    <property type="entry name" value="EGF"/>
    <property type="match status" value="1"/>
</dbReference>
<feature type="compositionally biased region" description="Basic and acidic residues" evidence="10">
    <location>
        <begin position="222"/>
        <end position="233"/>
    </location>
</feature>
<keyword evidence="8" id="KW-0245">EGF-like domain</keyword>
<evidence type="ECO:0000313" key="15">
    <source>
        <dbReference type="Proteomes" id="UP001164746"/>
    </source>
</evidence>
<feature type="compositionally biased region" description="Low complexity" evidence="10">
    <location>
        <begin position="286"/>
        <end position="300"/>
    </location>
</feature>
<dbReference type="InterPro" id="IPR001368">
    <property type="entry name" value="TNFR/NGFR_Cys_rich_reg"/>
</dbReference>
<dbReference type="PROSITE" id="PS50026">
    <property type="entry name" value="EGF_3"/>
    <property type="match status" value="1"/>
</dbReference>
<evidence type="ECO:0000259" key="12">
    <source>
        <dbReference type="PROSITE" id="PS50026"/>
    </source>
</evidence>
<gene>
    <name evidence="14" type="ORF">MAR_017540</name>
</gene>
<dbReference type="PROSITE" id="PS00010">
    <property type="entry name" value="ASX_HYDROXYL"/>
    <property type="match status" value="1"/>
</dbReference>
<evidence type="ECO:0000256" key="11">
    <source>
        <dbReference type="SAM" id="SignalP"/>
    </source>
</evidence>
<dbReference type="SUPFAM" id="SSF57196">
    <property type="entry name" value="EGF/Laminin"/>
    <property type="match status" value="1"/>
</dbReference>
<dbReference type="Gene3D" id="2.10.50.10">
    <property type="entry name" value="Tumor Necrosis Factor Receptor, subunit A, domain 2"/>
    <property type="match status" value="2"/>
</dbReference>
<feature type="compositionally biased region" description="Basic and acidic residues" evidence="10">
    <location>
        <begin position="266"/>
        <end position="277"/>
    </location>
</feature>
<feature type="signal peptide" evidence="11">
    <location>
        <begin position="1"/>
        <end position="17"/>
    </location>
</feature>
<evidence type="ECO:0000256" key="8">
    <source>
        <dbReference type="PROSITE-ProRule" id="PRU00076"/>
    </source>
</evidence>
<evidence type="ECO:0000256" key="4">
    <source>
        <dbReference type="ARBA" id="ARBA00022729"/>
    </source>
</evidence>
<feature type="region of interest" description="Disordered" evidence="10">
    <location>
        <begin position="192"/>
        <end position="328"/>
    </location>
</feature>
<comment type="caution">
    <text evidence="8">Lacks conserved residue(s) required for the propagation of feature annotation.</text>
</comment>
<accession>A0ABY7EC43</accession>